<dbReference type="Proteomes" id="UP000515908">
    <property type="component" value="Chromosome 09"/>
</dbReference>
<keyword evidence="8" id="KW-1185">Reference proteome</keyword>
<evidence type="ECO:0000256" key="3">
    <source>
        <dbReference type="ARBA" id="ARBA00022692"/>
    </source>
</evidence>
<dbReference type="GO" id="GO:0032472">
    <property type="term" value="P:Golgi calcium ion transport"/>
    <property type="evidence" value="ECO:0007669"/>
    <property type="project" value="TreeGrafter"/>
</dbReference>
<dbReference type="PANTHER" id="PTHR12608:SF1">
    <property type="entry name" value="TRANSMEMBRANE PROTEIN 165"/>
    <property type="match status" value="1"/>
</dbReference>
<dbReference type="InterPro" id="IPR001727">
    <property type="entry name" value="GDT1-like"/>
</dbReference>
<protein>
    <recommendedName>
        <fullName evidence="6">GDT1 family protein</fullName>
    </recommendedName>
</protein>
<comment type="caution">
    <text evidence="6">Lacks conserved residue(s) required for the propagation of feature annotation.</text>
</comment>
<dbReference type="Pfam" id="PF01169">
    <property type="entry name" value="GDT1"/>
    <property type="match status" value="2"/>
</dbReference>
<comment type="subcellular location">
    <subcellularLocation>
        <location evidence="1 6">Membrane</location>
        <topology evidence="1 6">Multi-pass membrane protein</topology>
    </subcellularLocation>
</comment>
<evidence type="ECO:0000256" key="4">
    <source>
        <dbReference type="ARBA" id="ARBA00022989"/>
    </source>
</evidence>
<keyword evidence="4 6" id="KW-1133">Transmembrane helix</keyword>
<proteinExistence type="inferred from homology"/>
<dbReference type="AlphaFoldDB" id="S9WP06"/>
<dbReference type="OrthoDB" id="442680at2759"/>
<dbReference type="PANTHER" id="PTHR12608">
    <property type="entry name" value="TRANSMEMBRANE PROTEIN HTP-1 RELATED"/>
    <property type="match status" value="1"/>
</dbReference>
<dbReference type="GO" id="GO:0032468">
    <property type="term" value="P:Golgi calcium ion homeostasis"/>
    <property type="evidence" value="ECO:0007669"/>
    <property type="project" value="TreeGrafter"/>
</dbReference>
<reference evidence="7 8" key="1">
    <citation type="submission" date="2020-08" db="EMBL/GenBank/DDBJ databases">
        <authorList>
            <person name="Newling K."/>
            <person name="Davey J."/>
            <person name="Forrester S."/>
        </authorList>
    </citation>
    <scope>NUCLEOTIDE SEQUENCE [LARGE SCALE GENOMIC DNA]</scope>
    <source>
        <strain evidence="8">Crithidia deanei Carvalho (ATCC PRA-265)</strain>
    </source>
</reference>
<dbReference type="GO" id="GO:0015085">
    <property type="term" value="F:calcium ion transmembrane transporter activity"/>
    <property type="evidence" value="ECO:0007669"/>
    <property type="project" value="TreeGrafter"/>
</dbReference>
<dbReference type="PROSITE" id="PS01214">
    <property type="entry name" value="UPF0016"/>
    <property type="match status" value="1"/>
</dbReference>
<gene>
    <name evidence="7" type="ORF">ADEAN_000497500</name>
</gene>
<sequence>MVLEKTTGYIDGFVTSLSMILVSEIGDKTFFIACLMAMRHPKMVVYAGALGALAAMTVLSALLGVIVPSVLSVRVTQTMAIILFLCFGLKILYDELCKAKGADESDDEMAEAAEALRKKDPNDAIETGSVGTSVYVNPSAKRWRKFLNPVLVEAFTLTFIAEWGDRSQLATIALAAAKNPYAVTVGGVLGHAICTGGAVIGGTMIAEKVSMRTVNIVGGILFLLFATGTAYELITETHAIDQTHKKSSTPQPKG</sequence>
<organism evidence="7 8">
    <name type="scientific">Angomonas deanei</name>
    <dbReference type="NCBI Taxonomy" id="59799"/>
    <lineage>
        <taxon>Eukaryota</taxon>
        <taxon>Discoba</taxon>
        <taxon>Euglenozoa</taxon>
        <taxon>Kinetoplastea</taxon>
        <taxon>Metakinetoplastina</taxon>
        <taxon>Trypanosomatida</taxon>
        <taxon>Trypanosomatidae</taxon>
        <taxon>Strigomonadinae</taxon>
        <taxon>Angomonas</taxon>
    </lineage>
</organism>
<dbReference type="VEuPathDB" id="TriTrypDB:ADEAN_000497500"/>
<evidence type="ECO:0000256" key="5">
    <source>
        <dbReference type="ARBA" id="ARBA00023136"/>
    </source>
</evidence>
<accession>S9WP06</accession>
<feature type="transmembrane region" description="Helical" evidence="6">
    <location>
        <begin position="44"/>
        <end position="67"/>
    </location>
</feature>
<comment type="similarity">
    <text evidence="2 6">Belongs to the GDT1 family.</text>
</comment>
<evidence type="ECO:0000256" key="6">
    <source>
        <dbReference type="RuleBase" id="RU365102"/>
    </source>
</evidence>
<feature type="transmembrane region" description="Helical" evidence="6">
    <location>
        <begin position="214"/>
        <end position="234"/>
    </location>
</feature>
<dbReference type="GO" id="GO:0016020">
    <property type="term" value="C:membrane"/>
    <property type="evidence" value="ECO:0007669"/>
    <property type="project" value="UniProtKB-SubCell"/>
</dbReference>
<name>S9WP06_9TRYP</name>
<evidence type="ECO:0000256" key="2">
    <source>
        <dbReference type="ARBA" id="ARBA00009190"/>
    </source>
</evidence>
<dbReference type="GO" id="GO:0005384">
    <property type="term" value="F:manganese ion transmembrane transporter activity"/>
    <property type="evidence" value="ECO:0007669"/>
    <property type="project" value="TreeGrafter"/>
</dbReference>
<dbReference type="GO" id="GO:0005794">
    <property type="term" value="C:Golgi apparatus"/>
    <property type="evidence" value="ECO:0007669"/>
    <property type="project" value="TreeGrafter"/>
</dbReference>
<evidence type="ECO:0000256" key="1">
    <source>
        <dbReference type="ARBA" id="ARBA00004141"/>
    </source>
</evidence>
<dbReference type="InterPro" id="IPR049555">
    <property type="entry name" value="GDT1-like_CS"/>
</dbReference>
<evidence type="ECO:0000313" key="8">
    <source>
        <dbReference type="Proteomes" id="UP000515908"/>
    </source>
</evidence>
<feature type="transmembrane region" description="Helical" evidence="6">
    <location>
        <begin position="73"/>
        <end position="93"/>
    </location>
</feature>
<dbReference type="EMBL" id="LR877153">
    <property type="protein sequence ID" value="CAD2217497.1"/>
    <property type="molecule type" value="Genomic_DNA"/>
</dbReference>
<keyword evidence="3 6" id="KW-0812">Transmembrane</keyword>
<keyword evidence="5 6" id="KW-0472">Membrane</keyword>
<evidence type="ECO:0000313" key="7">
    <source>
        <dbReference type="EMBL" id="CAD2217497.1"/>
    </source>
</evidence>